<gene>
    <name evidence="3" type="ORF">Psuf_083110</name>
</gene>
<proteinExistence type="predicted"/>
<dbReference type="RefSeq" id="WP_173163614.1">
    <property type="nucleotide sequence ID" value="NZ_AP022871.1"/>
</dbReference>
<accession>A0A6F8YYI0</accession>
<keyword evidence="4" id="KW-1185">Reference proteome</keyword>
<reference evidence="3 4" key="2">
    <citation type="submission" date="2020-03" db="EMBL/GenBank/DDBJ databases">
        <authorList>
            <person name="Ichikawa N."/>
            <person name="Kimura A."/>
            <person name="Kitahashi Y."/>
            <person name="Uohara A."/>
        </authorList>
    </citation>
    <scope>NUCLEOTIDE SEQUENCE [LARGE SCALE GENOMIC DNA]</scope>
    <source>
        <strain evidence="3 4">NBRC 105367</strain>
    </source>
</reference>
<dbReference type="AlphaFoldDB" id="A0A6F8YYI0"/>
<evidence type="ECO:0000313" key="3">
    <source>
        <dbReference type="EMBL" id="BCB90998.1"/>
    </source>
</evidence>
<organism evidence="3 4">
    <name type="scientific">Phytohabitans suffuscus</name>
    <dbReference type="NCBI Taxonomy" id="624315"/>
    <lineage>
        <taxon>Bacteria</taxon>
        <taxon>Bacillati</taxon>
        <taxon>Actinomycetota</taxon>
        <taxon>Actinomycetes</taxon>
        <taxon>Micromonosporales</taxon>
        <taxon>Micromonosporaceae</taxon>
    </lineage>
</organism>
<sequence length="140" mass="15273">MADPLVGRWELVSYALDDGRRPLGDAPTGTLLYTADGYMSVHMSGADRPRFGTRTAAEGDPPHLVAAGSTYVGYCGRYEWLGDRVAHRVTVSFFPDYVGTELVREAELDGDLLTLRAYPRRSGPPRSWSGGASQRPRTGP</sequence>
<protein>
    <recommendedName>
        <fullName evidence="2">Lipocalin-like domain-containing protein</fullName>
    </recommendedName>
</protein>
<dbReference type="Proteomes" id="UP000503011">
    <property type="component" value="Chromosome"/>
</dbReference>
<dbReference type="InterPro" id="IPR024311">
    <property type="entry name" value="Lipocalin-like"/>
</dbReference>
<reference evidence="3 4" key="1">
    <citation type="submission" date="2020-03" db="EMBL/GenBank/DDBJ databases">
        <title>Whole genome shotgun sequence of Phytohabitans suffuscus NBRC 105367.</title>
        <authorList>
            <person name="Komaki H."/>
            <person name="Tamura T."/>
        </authorList>
    </citation>
    <scope>NUCLEOTIDE SEQUENCE [LARGE SCALE GENOMIC DNA]</scope>
    <source>
        <strain evidence="3 4">NBRC 105367</strain>
    </source>
</reference>
<evidence type="ECO:0000256" key="1">
    <source>
        <dbReference type="SAM" id="MobiDB-lite"/>
    </source>
</evidence>
<evidence type="ECO:0000259" key="2">
    <source>
        <dbReference type="Pfam" id="PF13924"/>
    </source>
</evidence>
<dbReference type="Pfam" id="PF13924">
    <property type="entry name" value="Lipocalin_5"/>
    <property type="match status" value="1"/>
</dbReference>
<name>A0A6F8YYI0_9ACTN</name>
<dbReference type="KEGG" id="psuu:Psuf_083110"/>
<feature type="compositionally biased region" description="Polar residues" evidence="1">
    <location>
        <begin position="130"/>
        <end position="140"/>
    </location>
</feature>
<evidence type="ECO:0000313" key="4">
    <source>
        <dbReference type="Proteomes" id="UP000503011"/>
    </source>
</evidence>
<dbReference type="EMBL" id="AP022871">
    <property type="protein sequence ID" value="BCB90998.1"/>
    <property type="molecule type" value="Genomic_DNA"/>
</dbReference>
<feature type="domain" description="Lipocalin-like" evidence="2">
    <location>
        <begin position="6"/>
        <end position="117"/>
    </location>
</feature>
<feature type="region of interest" description="Disordered" evidence="1">
    <location>
        <begin position="119"/>
        <end position="140"/>
    </location>
</feature>